<name>A0A8R7U7V1_TRIUA</name>
<dbReference type="AlphaFoldDB" id="A0A8R7U7V1"/>
<evidence type="ECO:0000313" key="4">
    <source>
        <dbReference type="Proteomes" id="UP000015106"/>
    </source>
</evidence>
<reference evidence="3" key="3">
    <citation type="submission" date="2022-06" db="UniProtKB">
        <authorList>
            <consortium name="EnsemblPlants"/>
        </authorList>
    </citation>
    <scope>IDENTIFICATION</scope>
</reference>
<evidence type="ECO:0000313" key="3">
    <source>
        <dbReference type="EnsemblPlants" id="TuG1812G0400002124.01.T01.cds437589"/>
    </source>
</evidence>
<reference evidence="4" key="1">
    <citation type="journal article" date="2013" name="Nature">
        <title>Draft genome of the wheat A-genome progenitor Triticum urartu.</title>
        <authorList>
            <person name="Ling H.Q."/>
            <person name="Zhao S."/>
            <person name="Liu D."/>
            <person name="Wang J."/>
            <person name="Sun H."/>
            <person name="Zhang C."/>
            <person name="Fan H."/>
            <person name="Li D."/>
            <person name="Dong L."/>
            <person name="Tao Y."/>
            <person name="Gao C."/>
            <person name="Wu H."/>
            <person name="Li Y."/>
            <person name="Cui Y."/>
            <person name="Guo X."/>
            <person name="Zheng S."/>
            <person name="Wang B."/>
            <person name="Yu K."/>
            <person name="Liang Q."/>
            <person name="Yang W."/>
            <person name="Lou X."/>
            <person name="Chen J."/>
            <person name="Feng M."/>
            <person name="Jian J."/>
            <person name="Zhang X."/>
            <person name="Luo G."/>
            <person name="Jiang Y."/>
            <person name="Liu J."/>
            <person name="Wang Z."/>
            <person name="Sha Y."/>
            <person name="Zhang B."/>
            <person name="Wu H."/>
            <person name="Tang D."/>
            <person name="Shen Q."/>
            <person name="Xue P."/>
            <person name="Zou S."/>
            <person name="Wang X."/>
            <person name="Liu X."/>
            <person name="Wang F."/>
            <person name="Yang Y."/>
            <person name="An X."/>
            <person name="Dong Z."/>
            <person name="Zhang K."/>
            <person name="Zhang X."/>
            <person name="Luo M.C."/>
            <person name="Dvorak J."/>
            <person name="Tong Y."/>
            <person name="Wang J."/>
            <person name="Yang H."/>
            <person name="Li Z."/>
            <person name="Wang D."/>
            <person name="Zhang A."/>
            <person name="Wang J."/>
        </authorList>
    </citation>
    <scope>NUCLEOTIDE SEQUENCE</scope>
    <source>
        <strain evidence="4">cv. G1812</strain>
    </source>
</reference>
<keyword evidence="4" id="KW-1185">Reference proteome</keyword>
<keyword evidence="2" id="KW-1133">Transmembrane helix</keyword>
<keyword evidence="2" id="KW-0812">Transmembrane</keyword>
<evidence type="ECO:0000256" key="1">
    <source>
        <dbReference type="SAM" id="MobiDB-lite"/>
    </source>
</evidence>
<feature type="region of interest" description="Disordered" evidence="1">
    <location>
        <begin position="1"/>
        <end position="57"/>
    </location>
</feature>
<dbReference type="EnsemblPlants" id="TuG1812G0400002124.01.T01">
    <property type="protein sequence ID" value="TuG1812G0400002124.01.T01.cds437589"/>
    <property type="gene ID" value="TuG1812G0400002124.01"/>
</dbReference>
<dbReference type="Proteomes" id="UP000015106">
    <property type="component" value="Chromosome 4"/>
</dbReference>
<feature type="compositionally biased region" description="Low complexity" evidence="1">
    <location>
        <begin position="14"/>
        <end position="25"/>
    </location>
</feature>
<accession>A0A8R7U7V1</accession>
<sequence length="158" mass="17776">MEPRTPPSHSRQVARTYTPTPAAATQHARVSRRISGTGLDRLPLFDNPDSDRPEASNPSEAIAALGQLHCTTPNGRLFCPDSVHLGRDLGSCPGVSWDAVAMRLARGRIPTVSCLRIFLCKSLTFFIIHFWYMTIHHHILTSKARPKKIRTTRIHFRR</sequence>
<proteinExistence type="predicted"/>
<evidence type="ECO:0000256" key="2">
    <source>
        <dbReference type="SAM" id="Phobius"/>
    </source>
</evidence>
<protein>
    <submittedName>
        <fullName evidence="3">Uncharacterized protein</fullName>
    </submittedName>
</protein>
<keyword evidence="2" id="KW-0472">Membrane</keyword>
<reference evidence="3" key="2">
    <citation type="submission" date="2018-03" db="EMBL/GenBank/DDBJ databases">
        <title>The Triticum urartu genome reveals the dynamic nature of wheat genome evolution.</title>
        <authorList>
            <person name="Ling H."/>
            <person name="Ma B."/>
            <person name="Shi X."/>
            <person name="Liu H."/>
            <person name="Dong L."/>
            <person name="Sun H."/>
            <person name="Cao Y."/>
            <person name="Gao Q."/>
            <person name="Zheng S."/>
            <person name="Li Y."/>
            <person name="Yu Y."/>
            <person name="Du H."/>
            <person name="Qi M."/>
            <person name="Li Y."/>
            <person name="Yu H."/>
            <person name="Cui Y."/>
            <person name="Wang N."/>
            <person name="Chen C."/>
            <person name="Wu H."/>
            <person name="Zhao Y."/>
            <person name="Zhang J."/>
            <person name="Li Y."/>
            <person name="Zhou W."/>
            <person name="Zhang B."/>
            <person name="Hu W."/>
            <person name="Eijk M."/>
            <person name="Tang J."/>
            <person name="Witsenboer H."/>
            <person name="Zhao S."/>
            <person name="Li Z."/>
            <person name="Zhang A."/>
            <person name="Wang D."/>
            <person name="Liang C."/>
        </authorList>
    </citation>
    <scope>NUCLEOTIDE SEQUENCE [LARGE SCALE GENOMIC DNA]</scope>
    <source>
        <strain evidence="3">cv. G1812</strain>
    </source>
</reference>
<feature type="transmembrane region" description="Helical" evidence="2">
    <location>
        <begin position="112"/>
        <end position="132"/>
    </location>
</feature>
<organism evidence="3 4">
    <name type="scientific">Triticum urartu</name>
    <name type="common">Red wild einkorn</name>
    <name type="synonym">Crithodium urartu</name>
    <dbReference type="NCBI Taxonomy" id="4572"/>
    <lineage>
        <taxon>Eukaryota</taxon>
        <taxon>Viridiplantae</taxon>
        <taxon>Streptophyta</taxon>
        <taxon>Embryophyta</taxon>
        <taxon>Tracheophyta</taxon>
        <taxon>Spermatophyta</taxon>
        <taxon>Magnoliopsida</taxon>
        <taxon>Liliopsida</taxon>
        <taxon>Poales</taxon>
        <taxon>Poaceae</taxon>
        <taxon>BOP clade</taxon>
        <taxon>Pooideae</taxon>
        <taxon>Triticodae</taxon>
        <taxon>Triticeae</taxon>
        <taxon>Triticinae</taxon>
        <taxon>Triticum</taxon>
    </lineage>
</organism>
<dbReference type="Gramene" id="TuG1812G0400002124.01.T01">
    <property type="protein sequence ID" value="TuG1812G0400002124.01.T01.cds437589"/>
    <property type="gene ID" value="TuG1812G0400002124.01"/>
</dbReference>